<organism evidence="2 3">
    <name type="scientific">Pseudokineococcus basanitobsidens</name>
    <dbReference type="NCBI Taxonomy" id="1926649"/>
    <lineage>
        <taxon>Bacteria</taxon>
        <taxon>Bacillati</taxon>
        <taxon>Actinomycetota</taxon>
        <taxon>Actinomycetes</taxon>
        <taxon>Kineosporiales</taxon>
        <taxon>Kineosporiaceae</taxon>
        <taxon>Pseudokineococcus</taxon>
    </lineage>
</organism>
<keyword evidence="3" id="KW-1185">Reference proteome</keyword>
<dbReference type="Pfam" id="PF01814">
    <property type="entry name" value="Hemerythrin"/>
    <property type="match status" value="1"/>
</dbReference>
<sequence length="168" mass="18928">MRATEVLSAHHDELRALLTRLGGLPADRVDERRQVLDHLVDELSMHEQLEDEIFYPSVTAASPRVAVAHAEHRYLEDQVAVVLRTGPRRAGFDAEVRVLHQAVEHHAGQEEREMFAEVDAKLDHDVLEQMGARISSRLEELRASRTTKLRLRVKRAVLRGTPGGAPGR</sequence>
<evidence type="ECO:0000313" key="2">
    <source>
        <dbReference type="EMBL" id="MEJ5947001.1"/>
    </source>
</evidence>
<dbReference type="PANTHER" id="PTHR35585">
    <property type="entry name" value="HHE DOMAIN PROTEIN (AFU_ORTHOLOGUE AFUA_4G00730)"/>
    <property type="match status" value="1"/>
</dbReference>
<name>A0ABU8RPP1_9ACTN</name>
<protein>
    <submittedName>
        <fullName evidence="2">Hemerythrin domain-containing protein</fullName>
    </submittedName>
</protein>
<dbReference type="PANTHER" id="PTHR35585:SF1">
    <property type="entry name" value="HHE DOMAIN PROTEIN (AFU_ORTHOLOGUE AFUA_4G00730)"/>
    <property type="match status" value="1"/>
</dbReference>
<dbReference type="Proteomes" id="UP001387100">
    <property type="component" value="Unassembled WGS sequence"/>
</dbReference>
<evidence type="ECO:0000313" key="3">
    <source>
        <dbReference type="Proteomes" id="UP001387100"/>
    </source>
</evidence>
<proteinExistence type="predicted"/>
<dbReference type="InterPro" id="IPR012312">
    <property type="entry name" value="Hemerythrin-like"/>
</dbReference>
<dbReference type="EMBL" id="JBBIAA010000050">
    <property type="protein sequence ID" value="MEJ5947001.1"/>
    <property type="molecule type" value="Genomic_DNA"/>
</dbReference>
<feature type="domain" description="Hemerythrin-like" evidence="1">
    <location>
        <begin position="4"/>
        <end position="117"/>
    </location>
</feature>
<evidence type="ECO:0000259" key="1">
    <source>
        <dbReference type="Pfam" id="PF01814"/>
    </source>
</evidence>
<dbReference type="RefSeq" id="WP_339576374.1">
    <property type="nucleotide sequence ID" value="NZ_JBBIAA010000050.1"/>
</dbReference>
<comment type="caution">
    <text evidence="2">The sequence shown here is derived from an EMBL/GenBank/DDBJ whole genome shotgun (WGS) entry which is preliminary data.</text>
</comment>
<reference evidence="2 3" key="1">
    <citation type="journal article" date="2017" name="Int. J. Syst. Evol. Microbiol.">
        <title>Pseudokineococcus basanitobsidens sp. nov., isolated from volcanic rock.</title>
        <authorList>
            <person name="Lee D.W."/>
            <person name="Park M.Y."/>
            <person name="Kim J.J."/>
            <person name="Kim B.S."/>
        </authorList>
    </citation>
    <scope>NUCLEOTIDE SEQUENCE [LARGE SCALE GENOMIC DNA]</scope>
    <source>
        <strain evidence="2 3">DSM 103726</strain>
    </source>
</reference>
<accession>A0ABU8RPP1</accession>
<gene>
    <name evidence="2" type="ORF">WDZ17_17030</name>
</gene>
<dbReference type="Gene3D" id="1.20.120.520">
    <property type="entry name" value="nmb1532 protein domain like"/>
    <property type="match status" value="1"/>
</dbReference>